<dbReference type="EMBL" id="BMAU01021244">
    <property type="protein sequence ID" value="GFY04291.1"/>
    <property type="molecule type" value="Genomic_DNA"/>
</dbReference>
<reference evidence="3" key="1">
    <citation type="submission" date="2020-08" db="EMBL/GenBank/DDBJ databases">
        <title>Multicomponent nature underlies the extraordinary mechanical properties of spider dragline silk.</title>
        <authorList>
            <person name="Kono N."/>
            <person name="Nakamura H."/>
            <person name="Mori M."/>
            <person name="Yoshida Y."/>
            <person name="Ohtoshi R."/>
            <person name="Malay A.D."/>
            <person name="Moran D.A.P."/>
            <person name="Tomita M."/>
            <person name="Numata K."/>
            <person name="Arakawa K."/>
        </authorList>
    </citation>
    <scope>NUCLEOTIDE SEQUENCE</scope>
</reference>
<dbReference type="GO" id="GO:0005737">
    <property type="term" value="C:cytoplasm"/>
    <property type="evidence" value="ECO:0007669"/>
    <property type="project" value="TreeGrafter"/>
</dbReference>
<dbReference type="InterPro" id="IPR036291">
    <property type="entry name" value="NAD(P)-bd_dom_sf"/>
</dbReference>
<dbReference type="Proteomes" id="UP000887159">
    <property type="component" value="Unassembled WGS sequence"/>
</dbReference>
<protein>
    <submittedName>
        <fullName evidence="3">C-factor</fullName>
    </submittedName>
</protein>
<evidence type="ECO:0000313" key="4">
    <source>
        <dbReference type="Proteomes" id="UP000887159"/>
    </source>
</evidence>
<dbReference type="Pfam" id="PF00106">
    <property type="entry name" value="adh_short"/>
    <property type="match status" value="1"/>
</dbReference>
<name>A0A8X6S1Y7_TRICX</name>
<accession>A0A8X6S1Y7</accession>
<dbReference type="SUPFAM" id="SSF51735">
    <property type="entry name" value="NAD(P)-binding Rossmann-fold domains"/>
    <property type="match status" value="1"/>
</dbReference>
<organism evidence="3 4">
    <name type="scientific">Trichonephila clavipes</name>
    <name type="common">Golden silk orbweaver</name>
    <name type="synonym">Nephila clavipes</name>
    <dbReference type="NCBI Taxonomy" id="2585209"/>
    <lineage>
        <taxon>Eukaryota</taxon>
        <taxon>Metazoa</taxon>
        <taxon>Ecdysozoa</taxon>
        <taxon>Arthropoda</taxon>
        <taxon>Chelicerata</taxon>
        <taxon>Arachnida</taxon>
        <taxon>Araneae</taxon>
        <taxon>Araneomorphae</taxon>
        <taxon>Entelegynae</taxon>
        <taxon>Araneoidea</taxon>
        <taxon>Nephilidae</taxon>
        <taxon>Trichonephila</taxon>
    </lineage>
</organism>
<keyword evidence="1" id="KW-0521">NADP</keyword>
<gene>
    <name evidence="3" type="primary">csgA</name>
    <name evidence="3" type="ORF">TNCV_4413791</name>
</gene>
<dbReference type="Gene3D" id="3.40.50.720">
    <property type="entry name" value="NAD(P)-binding Rossmann-like Domain"/>
    <property type="match status" value="1"/>
</dbReference>
<dbReference type="InterPro" id="IPR051468">
    <property type="entry name" value="Fungal_SecMetab_SDRs"/>
</dbReference>
<keyword evidence="4" id="KW-1185">Reference proteome</keyword>
<evidence type="ECO:0000256" key="2">
    <source>
        <dbReference type="ARBA" id="ARBA00023002"/>
    </source>
</evidence>
<sequence>MLSLAEFWRLYFYCQKDGFVDCCWEWCQSVVKPCEECLCREYLEFDPDSLKPVTKWASKHRKQLFVLSNEALSSRGVPEIRWMFFLFGSLPGEIVRNMEVESVLVTGANRGIGLEFVRQLSQLPQPPRYIFASYRDPNTLQALEKVRDASKETQIVLVKMDVTKKNEIEAVRNIIENTFGDKGLNLLINNAGAFKWLGFPEITEEDLLFHFSNNAVGPIMVVKEMLPLLQKSAAREASDMRISRAAVVNISALLGSITELNDRQMMMSHSIKAMGYRMSKAALNMAMRVIAYTVKDQGILVVNICPGWVKTDMGSERAHLEVEESISSMLKTFPLLNESHHAALLDRNGKTVPF</sequence>
<comment type="caution">
    <text evidence="3">The sequence shown here is derived from an EMBL/GenBank/DDBJ whole genome shotgun (WGS) entry which is preliminary data.</text>
</comment>
<dbReference type="InterPro" id="IPR002347">
    <property type="entry name" value="SDR_fam"/>
</dbReference>
<evidence type="ECO:0000256" key="1">
    <source>
        <dbReference type="ARBA" id="ARBA00022857"/>
    </source>
</evidence>
<evidence type="ECO:0000313" key="3">
    <source>
        <dbReference type="EMBL" id="GFY04291.1"/>
    </source>
</evidence>
<dbReference type="PRINTS" id="PR00081">
    <property type="entry name" value="GDHRDH"/>
</dbReference>
<dbReference type="PANTHER" id="PTHR43544">
    <property type="entry name" value="SHORT-CHAIN DEHYDROGENASE/REDUCTASE"/>
    <property type="match status" value="1"/>
</dbReference>
<dbReference type="PANTHER" id="PTHR43544:SF7">
    <property type="entry name" value="NADB-LER2"/>
    <property type="match status" value="1"/>
</dbReference>
<dbReference type="CDD" id="cd05325">
    <property type="entry name" value="carb_red_sniffer_like_SDR_c"/>
    <property type="match status" value="1"/>
</dbReference>
<dbReference type="GO" id="GO:0016491">
    <property type="term" value="F:oxidoreductase activity"/>
    <property type="evidence" value="ECO:0007669"/>
    <property type="project" value="UniProtKB-KW"/>
</dbReference>
<keyword evidence="2" id="KW-0560">Oxidoreductase</keyword>
<dbReference type="AlphaFoldDB" id="A0A8X6S1Y7"/>
<proteinExistence type="predicted"/>